<reference evidence="1 2" key="1">
    <citation type="journal article" date="2019" name="Int. J. Syst. Evol. Microbiol.">
        <title>The Global Catalogue of Microorganisms (GCM) 10K type strain sequencing project: providing services to taxonomists for standard genome sequencing and annotation.</title>
        <authorList>
            <consortium name="The Broad Institute Genomics Platform"/>
            <consortium name="The Broad Institute Genome Sequencing Center for Infectious Disease"/>
            <person name="Wu L."/>
            <person name="Ma J."/>
        </authorList>
    </citation>
    <scope>NUCLEOTIDE SEQUENCE [LARGE SCALE GENOMIC DNA]</scope>
    <source>
        <strain evidence="1 2">JCM 4542</strain>
    </source>
</reference>
<evidence type="ECO:0000313" key="2">
    <source>
        <dbReference type="Proteomes" id="UP001500886"/>
    </source>
</evidence>
<sequence length="299" mass="30614">MADGDWKLAGNAATNPPVDFLGTVDGEPLVFKTNGNEAVRVDASGSVGIGLSAPKAKFHVQSKEGFERPQIALTQPTPQEYARIRLQSTGRDADGAIVPYALWDIAAGVGKLNVFVLGAGNVMTFTQQGNVGVGTDRPGAKLDVNGTARVNVLEVTGGADLAEAFSLADDEDVEAVDPGTVMVIDDRRPGMIRASETPCDRKVAGVLSGAGELASGVTFGATWPGTGTGHRLALTGRVHCKAEADSHPIEPGDLLVTSAVRGHAMRAEQGADCHGAVLGKAMSGLGGGTGLVLALVNLL</sequence>
<evidence type="ECO:0000313" key="1">
    <source>
        <dbReference type="EMBL" id="GAA2714607.1"/>
    </source>
</evidence>
<dbReference type="EMBL" id="BAAASL010000007">
    <property type="protein sequence ID" value="GAA2714607.1"/>
    <property type="molecule type" value="Genomic_DNA"/>
</dbReference>
<comment type="caution">
    <text evidence="1">The sequence shown here is derived from an EMBL/GenBank/DDBJ whole genome shotgun (WGS) entry which is preliminary data.</text>
</comment>
<organism evidence="1 2">
    <name type="scientific">Streptomyces luteosporeus</name>
    <dbReference type="NCBI Taxonomy" id="173856"/>
    <lineage>
        <taxon>Bacteria</taxon>
        <taxon>Bacillati</taxon>
        <taxon>Actinomycetota</taxon>
        <taxon>Actinomycetes</taxon>
        <taxon>Kitasatosporales</taxon>
        <taxon>Streptomycetaceae</taxon>
        <taxon>Streptomyces</taxon>
    </lineage>
</organism>
<dbReference type="RefSeq" id="WP_344434799.1">
    <property type="nucleotide sequence ID" value="NZ_BAAASL010000007.1"/>
</dbReference>
<keyword evidence="2" id="KW-1185">Reference proteome</keyword>
<name>A0ABN3TR48_9ACTN</name>
<dbReference type="Proteomes" id="UP001500886">
    <property type="component" value="Unassembled WGS sequence"/>
</dbReference>
<accession>A0ABN3TR48</accession>
<protein>
    <submittedName>
        <fullName evidence="1">Uncharacterized protein</fullName>
    </submittedName>
</protein>
<proteinExistence type="predicted"/>
<gene>
    <name evidence="1" type="ORF">GCM10010315_22200</name>
</gene>